<dbReference type="RefSeq" id="WP_034199727.1">
    <property type="nucleotide sequence ID" value="NZ_CABVQD010000020.1"/>
</dbReference>
<dbReference type="InterPro" id="IPR004045">
    <property type="entry name" value="Glutathione_S-Trfase_N"/>
</dbReference>
<feature type="domain" description="GST N-terminal" evidence="1">
    <location>
        <begin position="1"/>
        <end position="83"/>
    </location>
</feature>
<dbReference type="PROSITE" id="PS50404">
    <property type="entry name" value="GST_NTER"/>
    <property type="match status" value="1"/>
</dbReference>
<dbReference type="EMBL" id="CABVQD010000020">
    <property type="protein sequence ID" value="VWC06066.1"/>
    <property type="molecule type" value="Genomic_DNA"/>
</dbReference>
<dbReference type="PANTHER" id="PTHR44051">
    <property type="entry name" value="GLUTATHIONE S-TRANSFERASE-RELATED"/>
    <property type="match status" value="1"/>
</dbReference>
<dbReference type="Gene3D" id="1.20.1050.10">
    <property type="match status" value="1"/>
</dbReference>
<dbReference type="InterPro" id="IPR004046">
    <property type="entry name" value="GST_C"/>
</dbReference>
<evidence type="ECO:0000259" key="1">
    <source>
        <dbReference type="PROSITE" id="PS50404"/>
    </source>
</evidence>
<dbReference type="GO" id="GO:0016740">
    <property type="term" value="F:transferase activity"/>
    <property type="evidence" value="ECO:0007669"/>
    <property type="project" value="UniProtKB-KW"/>
</dbReference>
<dbReference type="InterPro" id="IPR036282">
    <property type="entry name" value="Glutathione-S-Trfase_C_sf"/>
</dbReference>
<dbReference type="SFLD" id="SFLDS00019">
    <property type="entry name" value="Glutathione_Transferase_(cytos"/>
    <property type="match status" value="1"/>
</dbReference>
<dbReference type="SUPFAM" id="SSF47616">
    <property type="entry name" value="GST C-terminal domain-like"/>
    <property type="match status" value="1"/>
</dbReference>
<dbReference type="Gene3D" id="3.40.30.10">
    <property type="entry name" value="Glutaredoxin"/>
    <property type="match status" value="1"/>
</dbReference>
<dbReference type="AlphaFoldDB" id="A0A6J5E195"/>
<reference evidence="3 4" key="1">
    <citation type="submission" date="2019-09" db="EMBL/GenBank/DDBJ databases">
        <authorList>
            <person name="Depoorter E."/>
        </authorList>
    </citation>
    <scope>NUCLEOTIDE SEQUENCE [LARGE SCALE GENOMIC DNA]</scope>
    <source>
        <strain evidence="3">LMG 30113</strain>
    </source>
</reference>
<protein>
    <submittedName>
        <fullName evidence="3">Glutathione S-transferase</fullName>
    </submittedName>
</protein>
<dbReference type="Proteomes" id="UP000494330">
    <property type="component" value="Unassembled WGS sequence"/>
</dbReference>
<dbReference type="Pfam" id="PF00043">
    <property type="entry name" value="GST_C"/>
    <property type="match status" value="1"/>
</dbReference>
<name>A0A6J5E195_9BURK</name>
<dbReference type="InterPro" id="IPR010987">
    <property type="entry name" value="Glutathione-S-Trfase_C-like"/>
</dbReference>
<keyword evidence="3" id="KW-0808">Transferase</keyword>
<dbReference type="PROSITE" id="PS50405">
    <property type="entry name" value="GST_CTER"/>
    <property type="match status" value="1"/>
</dbReference>
<dbReference type="SUPFAM" id="SSF52833">
    <property type="entry name" value="Thioredoxin-like"/>
    <property type="match status" value="1"/>
</dbReference>
<evidence type="ECO:0000313" key="4">
    <source>
        <dbReference type="Proteomes" id="UP000494330"/>
    </source>
</evidence>
<evidence type="ECO:0000313" key="3">
    <source>
        <dbReference type="EMBL" id="VWC06066.1"/>
    </source>
</evidence>
<gene>
    <name evidence="3" type="ORF">BPA30113_04986</name>
</gene>
<feature type="domain" description="GST C-terminal" evidence="2">
    <location>
        <begin position="88"/>
        <end position="215"/>
    </location>
</feature>
<dbReference type="CDD" id="cd00570">
    <property type="entry name" value="GST_N_family"/>
    <property type="match status" value="1"/>
</dbReference>
<dbReference type="Pfam" id="PF13409">
    <property type="entry name" value="GST_N_2"/>
    <property type="match status" value="1"/>
</dbReference>
<evidence type="ECO:0000259" key="2">
    <source>
        <dbReference type="PROSITE" id="PS50405"/>
    </source>
</evidence>
<sequence>MKIVSGPLSMFGAKVEIAAHEKGIDFERVMAPFSQLRGYEPRHPDVVRINPKRQVPVLMDGDLEIFDSTQIFEYLEDLKPDPALWPAGPAARAVARQLEHGSDEVYFPHIVRLMGLERTPDDPAAQAARAAAAQYYLRMEQVLGERAFLADTYSYADIAFYMAQLFGARKGAPMTDETPRLLAWRDRMTARPAVWKVAGAMAGYLASIGEAVPGFLRARG</sequence>
<dbReference type="SFLD" id="SFLDG00358">
    <property type="entry name" value="Main_(cytGST)"/>
    <property type="match status" value="1"/>
</dbReference>
<dbReference type="PANTHER" id="PTHR44051:SF8">
    <property type="entry name" value="GLUTATHIONE S-TRANSFERASE GSTA"/>
    <property type="match status" value="1"/>
</dbReference>
<proteinExistence type="predicted"/>
<organism evidence="3 4">
    <name type="scientific">Burkholderia paludis</name>
    <dbReference type="NCBI Taxonomy" id="1506587"/>
    <lineage>
        <taxon>Bacteria</taxon>
        <taxon>Pseudomonadati</taxon>
        <taxon>Pseudomonadota</taxon>
        <taxon>Betaproteobacteria</taxon>
        <taxon>Burkholderiales</taxon>
        <taxon>Burkholderiaceae</taxon>
        <taxon>Burkholderia</taxon>
        <taxon>Burkholderia cepacia complex</taxon>
    </lineage>
</organism>
<keyword evidence="4" id="KW-1185">Reference proteome</keyword>
<dbReference type="InterPro" id="IPR040079">
    <property type="entry name" value="Glutathione_S-Trfase"/>
</dbReference>
<dbReference type="InterPro" id="IPR036249">
    <property type="entry name" value="Thioredoxin-like_sf"/>
</dbReference>
<accession>A0A6J5E195</accession>